<protein>
    <recommendedName>
        <fullName evidence="1">DUF6734 domain-containing protein</fullName>
    </recommendedName>
</protein>
<feature type="domain" description="DUF6734" evidence="1">
    <location>
        <begin position="4"/>
        <end position="220"/>
    </location>
</feature>
<gene>
    <name evidence="2" type="ORF">LKE05_01420</name>
</gene>
<accession>A0AAE3J949</accession>
<comment type="caution">
    <text evidence="2">The sequence shown here is derived from an EMBL/GenBank/DDBJ whole genome shotgun (WGS) entry which is preliminary data.</text>
</comment>
<dbReference type="RefSeq" id="WP_308455697.1">
    <property type="nucleotide sequence ID" value="NZ_JAJEQM010000001.1"/>
</dbReference>
<sequence length="278" mass="33108">MDAIHINWTKPFRNKFNAPYEIEDFEILTTILSALKWREKNGNIKMVTDSVGAQYYKKTGLDVIWNSVENILDNVDVNSNVFWAAGKIFALKEQNAPVAMIDTDFVVWEKLDEEKLADVSVIHFENLYPDVYPPIDFFHMDNYEFDIDFDWNIKACNTAFCVIKNEKLLRYYTDKSIEFMRHTSEQNDRLAYMVFAEQRMLPMCAKKLNMSIMSFSDLNRLFKNGDNMFTHTWGMKQQMRDNAFLRADFCRRCIKRIIRDYPEMKNIIMNIENLKQYF</sequence>
<dbReference type="InterPro" id="IPR046621">
    <property type="entry name" value="DUF6734"/>
</dbReference>
<dbReference type="EMBL" id="JAJEQM010000001">
    <property type="protein sequence ID" value="MCC2209455.1"/>
    <property type="molecule type" value="Genomic_DNA"/>
</dbReference>
<keyword evidence="3" id="KW-1185">Reference proteome</keyword>
<dbReference type="Proteomes" id="UP001198242">
    <property type="component" value="Unassembled WGS sequence"/>
</dbReference>
<evidence type="ECO:0000259" key="1">
    <source>
        <dbReference type="Pfam" id="PF20508"/>
    </source>
</evidence>
<name>A0AAE3J949_9FIRM</name>
<dbReference type="Pfam" id="PF20508">
    <property type="entry name" value="DUF6734"/>
    <property type="match status" value="1"/>
</dbReference>
<dbReference type="AlphaFoldDB" id="A0AAE3J949"/>
<evidence type="ECO:0000313" key="3">
    <source>
        <dbReference type="Proteomes" id="UP001198242"/>
    </source>
</evidence>
<organism evidence="2 3">
    <name type="scientific">Hominilimicola fabiformis</name>
    <dbReference type="NCBI Taxonomy" id="2885356"/>
    <lineage>
        <taxon>Bacteria</taxon>
        <taxon>Bacillati</taxon>
        <taxon>Bacillota</taxon>
        <taxon>Clostridia</taxon>
        <taxon>Eubacteriales</taxon>
        <taxon>Oscillospiraceae</taxon>
        <taxon>Hominilimicola</taxon>
    </lineage>
</organism>
<proteinExistence type="predicted"/>
<evidence type="ECO:0000313" key="2">
    <source>
        <dbReference type="EMBL" id="MCC2209455.1"/>
    </source>
</evidence>
<reference evidence="2 3" key="1">
    <citation type="submission" date="2021-10" db="EMBL/GenBank/DDBJ databases">
        <title>Anaerobic single-cell dispensing facilitates the cultivation of human gut bacteria.</title>
        <authorList>
            <person name="Afrizal A."/>
        </authorList>
    </citation>
    <scope>NUCLEOTIDE SEQUENCE [LARGE SCALE GENOMIC DNA]</scope>
    <source>
        <strain evidence="2 3">CLA-AA-H232</strain>
    </source>
</reference>